<sequence length="81" mass="9170">MDKERAHIHGRPLADRDVLEPGWRVIPPEGGKLREREEGNERVLEVYDQVCALDPDLEAEATAAIPFLITIGWPDEARLRA</sequence>
<keyword evidence="2" id="KW-1185">Reference proteome</keyword>
<dbReference type="Proteomes" id="UP001432011">
    <property type="component" value="Chromosome"/>
</dbReference>
<evidence type="ECO:0000313" key="2">
    <source>
        <dbReference type="Proteomes" id="UP001432011"/>
    </source>
</evidence>
<dbReference type="EMBL" id="CP108085">
    <property type="protein sequence ID" value="WUP73086.1"/>
    <property type="molecule type" value="Genomic_DNA"/>
</dbReference>
<protein>
    <submittedName>
        <fullName evidence="1">Uncharacterized protein</fullName>
    </submittedName>
</protein>
<name>A0ABZ1SJE2_9ACTN</name>
<evidence type="ECO:0000313" key="1">
    <source>
        <dbReference type="EMBL" id="WUP73086.1"/>
    </source>
</evidence>
<reference evidence="1" key="1">
    <citation type="submission" date="2022-10" db="EMBL/GenBank/DDBJ databases">
        <title>The complete genomes of actinobacterial strains from the NBC collection.</title>
        <authorList>
            <person name="Joergensen T.S."/>
            <person name="Alvarez Arevalo M."/>
            <person name="Sterndorff E.B."/>
            <person name="Faurdal D."/>
            <person name="Vuksanovic O."/>
            <person name="Mourched A.-S."/>
            <person name="Charusanti P."/>
            <person name="Shaw S."/>
            <person name="Blin K."/>
            <person name="Weber T."/>
        </authorList>
    </citation>
    <scope>NUCLEOTIDE SEQUENCE</scope>
    <source>
        <strain evidence="1">NBC_00254</strain>
    </source>
</reference>
<proteinExistence type="predicted"/>
<accession>A0ABZ1SJE2</accession>
<gene>
    <name evidence="1" type="ORF">OG913_27210</name>
</gene>
<dbReference type="RefSeq" id="WP_328708687.1">
    <property type="nucleotide sequence ID" value="NZ_CP108085.1"/>
</dbReference>
<organism evidence="1 2">
    <name type="scientific">Microbispora hainanensis</name>
    <dbReference type="NCBI Taxonomy" id="568844"/>
    <lineage>
        <taxon>Bacteria</taxon>
        <taxon>Bacillati</taxon>
        <taxon>Actinomycetota</taxon>
        <taxon>Actinomycetes</taxon>
        <taxon>Streptosporangiales</taxon>
        <taxon>Streptosporangiaceae</taxon>
        <taxon>Microbispora</taxon>
    </lineage>
</organism>